<evidence type="ECO:0000313" key="1">
    <source>
        <dbReference type="EMBL" id="MFL9884998.1"/>
    </source>
</evidence>
<proteinExistence type="predicted"/>
<reference evidence="1 2" key="1">
    <citation type="journal article" date="2024" name="Chem. Sci.">
        <title>Discovery of megapolipeptins by genome mining of a Burkholderiales bacteria collection.</title>
        <authorList>
            <person name="Paulo B.S."/>
            <person name="Recchia M.J.J."/>
            <person name="Lee S."/>
            <person name="Fergusson C.H."/>
            <person name="Romanowski S.B."/>
            <person name="Hernandez A."/>
            <person name="Krull N."/>
            <person name="Liu D.Y."/>
            <person name="Cavanagh H."/>
            <person name="Bos A."/>
            <person name="Gray C.A."/>
            <person name="Murphy B.T."/>
            <person name="Linington R.G."/>
            <person name="Eustaquio A.S."/>
        </authorList>
    </citation>
    <scope>NUCLEOTIDE SEQUENCE [LARGE SCALE GENOMIC DNA]</scope>
    <source>
        <strain evidence="1 2">RL16-012-BIC-B</strain>
    </source>
</reference>
<gene>
    <name evidence="1" type="ORF">PQR66_18290</name>
</gene>
<name>A0ABW8ZRR0_9BURK</name>
<dbReference type="EMBL" id="JAQQFN010000013">
    <property type="protein sequence ID" value="MFL9884998.1"/>
    <property type="molecule type" value="Genomic_DNA"/>
</dbReference>
<accession>A0ABW8ZRR0</accession>
<protein>
    <submittedName>
        <fullName evidence="1">Uncharacterized protein</fullName>
    </submittedName>
</protein>
<dbReference type="Proteomes" id="UP001629249">
    <property type="component" value="Unassembled WGS sequence"/>
</dbReference>
<comment type="caution">
    <text evidence="1">The sequence shown here is derived from an EMBL/GenBank/DDBJ whole genome shotgun (WGS) entry which is preliminary data.</text>
</comment>
<sequence length="74" mass="8459">MSRFYLAEQVDMIPDPFPYSAPYAHLCHAIGCKHNTVEKAVDVSGDLPAFVRRVVLRRHAFSIRRGADYFTIYA</sequence>
<organism evidence="1 2">
    <name type="scientific">Paraburkholderia agricolaris</name>
    <dbReference type="NCBI Taxonomy" id="2152888"/>
    <lineage>
        <taxon>Bacteria</taxon>
        <taxon>Pseudomonadati</taxon>
        <taxon>Pseudomonadota</taxon>
        <taxon>Betaproteobacteria</taxon>
        <taxon>Burkholderiales</taxon>
        <taxon>Burkholderiaceae</taxon>
        <taxon>Paraburkholderia</taxon>
    </lineage>
</organism>
<keyword evidence="2" id="KW-1185">Reference proteome</keyword>
<evidence type="ECO:0000313" key="2">
    <source>
        <dbReference type="Proteomes" id="UP001629249"/>
    </source>
</evidence>
<dbReference type="RefSeq" id="WP_408330730.1">
    <property type="nucleotide sequence ID" value="NZ_JAQQFH010000016.1"/>
</dbReference>